<sequence length="454" mass="49551">MSGSVLDWFLNSLTPTPNEAHVPSTAEIIQKCLTVNPFELKFREANRRISQSQDGLDQNSLVAPSLNLPTSAGLSMLKLQSSLSQSPTIFSNINLLSADLDFTRKLRESGFMNTTKGEGNRTPCTADVLNAVLDMNMNHPHMAAAAAAAVGSSNNGMSIPFSSAQSIINSTSMPPASTSMSEPNFAFPSSSGSSSSKMDSTPPALPTVQIPSSLSMPMSASQMSDISTQSASLTSLQPPVNITTSFSTGHLSEMDKSDRMLNIDTNWEQDIKPDISSLGPPLKRMATEPLVSQNYCASEGSPFSNSSNVSRRSEEPVKTTRKYHSRCTDGSTPRSGRGRRSITTEMPADERRQTILERNKAAAVRYRKRKKEEHDEMITRVNLLEQDKGSIVTQNSVLRREVERLTELLKLRDARCVCHAAANLPGTNNQSILASLPPEPPEQQHAFNLHMNRQ</sequence>
<name>A0AC34GV66_9BILA</name>
<accession>A0AC34GV66</accession>
<organism evidence="1 2">
    <name type="scientific">Panagrolaimus sp. ES5</name>
    <dbReference type="NCBI Taxonomy" id="591445"/>
    <lineage>
        <taxon>Eukaryota</taxon>
        <taxon>Metazoa</taxon>
        <taxon>Ecdysozoa</taxon>
        <taxon>Nematoda</taxon>
        <taxon>Chromadorea</taxon>
        <taxon>Rhabditida</taxon>
        <taxon>Tylenchina</taxon>
        <taxon>Panagrolaimomorpha</taxon>
        <taxon>Panagrolaimoidea</taxon>
        <taxon>Panagrolaimidae</taxon>
        <taxon>Panagrolaimus</taxon>
    </lineage>
</organism>
<evidence type="ECO:0000313" key="1">
    <source>
        <dbReference type="Proteomes" id="UP000887579"/>
    </source>
</evidence>
<reference evidence="2" key="1">
    <citation type="submission" date="2022-11" db="UniProtKB">
        <authorList>
            <consortium name="WormBaseParasite"/>
        </authorList>
    </citation>
    <scope>IDENTIFICATION</scope>
</reference>
<dbReference type="Proteomes" id="UP000887579">
    <property type="component" value="Unplaced"/>
</dbReference>
<dbReference type="WBParaSite" id="ES5_v2.g8760.t1">
    <property type="protein sequence ID" value="ES5_v2.g8760.t1"/>
    <property type="gene ID" value="ES5_v2.g8760"/>
</dbReference>
<proteinExistence type="predicted"/>
<evidence type="ECO:0000313" key="2">
    <source>
        <dbReference type="WBParaSite" id="ES5_v2.g8760.t1"/>
    </source>
</evidence>
<protein>
    <submittedName>
        <fullName evidence="2">BZIP domain-containing protein</fullName>
    </submittedName>
</protein>